<dbReference type="SMART" id="SM00267">
    <property type="entry name" value="GGDEF"/>
    <property type="match status" value="1"/>
</dbReference>
<feature type="transmembrane region" description="Helical" evidence="5">
    <location>
        <begin position="333"/>
        <end position="352"/>
    </location>
</feature>
<dbReference type="InterPro" id="IPR000160">
    <property type="entry name" value="GGDEF_dom"/>
</dbReference>
<comment type="catalytic activity">
    <reaction evidence="3">
        <text>2 GTP = 3',3'-c-di-GMP + 2 diphosphate</text>
        <dbReference type="Rhea" id="RHEA:24898"/>
        <dbReference type="ChEBI" id="CHEBI:33019"/>
        <dbReference type="ChEBI" id="CHEBI:37565"/>
        <dbReference type="ChEBI" id="CHEBI:58805"/>
        <dbReference type="EC" id="2.7.7.65"/>
    </reaction>
</comment>
<dbReference type="CDD" id="cd01949">
    <property type="entry name" value="GGDEF"/>
    <property type="match status" value="1"/>
</dbReference>
<evidence type="ECO:0000313" key="8">
    <source>
        <dbReference type="Proteomes" id="UP000319812"/>
    </source>
</evidence>
<gene>
    <name evidence="7" type="ORF">HHA01_15210</name>
</gene>
<dbReference type="SUPFAM" id="SSF55073">
    <property type="entry name" value="Nucleotide cyclase"/>
    <property type="match status" value="1"/>
</dbReference>
<evidence type="ECO:0000259" key="6">
    <source>
        <dbReference type="PROSITE" id="PS50887"/>
    </source>
</evidence>
<accession>A0A4Y4F3Y0</accession>
<evidence type="ECO:0000256" key="1">
    <source>
        <dbReference type="ARBA" id="ARBA00001946"/>
    </source>
</evidence>
<dbReference type="EC" id="2.7.7.65" evidence="2"/>
<dbReference type="PANTHER" id="PTHR45138">
    <property type="entry name" value="REGULATORY COMPONENTS OF SENSORY TRANSDUCTION SYSTEM"/>
    <property type="match status" value="1"/>
</dbReference>
<reference evidence="7 8" key="1">
    <citation type="submission" date="2019-06" db="EMBL/GenBank/DDBJ databases">
        <title>Whole genome shotgun sequence of Halomonas halmophila NBRC 15537.</title>
        <authorList>
            <person name="Hosoyama A."/>
            <person name="Uohara A."/>
            <person name="Ohji S."/>
            <person name="Ichikawa N."/>
        </authorList>
    </citation>
    <scope>NUCLEOTIDE SEQUENCE [LARGE SCALE GENOMIC DNA]</scope>
    <source>
        <strain evidence="7 8">NBRC 15537</strain>
    </source>
</reference>
<keyword evidence="8" id="KW-1185">Reference proteome</keyword>
<name>A0A4Y4F3Y0_9GAMM</name>
<keyword evidence="5" id="KW-1133">Transmembrane helix</keyword>
<sequence>MSLSEGWQFRWGDSPVSADGSPAWAQGKDPAGWQAINFPSNPPGRDGKRHAWFKTTLPSGGSWRDPVLYIYSVNLLLEAYLEGQRHYRFGEFGADGQGRFAGWPWHMIELPPDFAGQPMYFRVYSDYTDIGLWGEIKIMERAELFGYVLRHSAIDLGISMICLLLALLTGVFTTIQPGKRHQLAPIALFSLASGSMILAETQASQLLIDAPLMWNYLAAGGYFLLPVALGLLVEQWYRDTRLRLIRRIWQLHLAYWVIALGAASLGWVSLAITYPIFDGLLLISMVLMAVIILPRLKTLDVEQKAILATHAVFSLLLIADMAVAHGLLPWARVPISAGALVFSFVIVAISLFEYKRTQQEFKALNLRLEQEVAQRTEELQTLIQRLEVFSYTDPLTGLYNRRHFTDILEKASAQAIRHQSPLTLVMIDIDHFKRINDQYGHEAGDCALVNIASQLKQHFREADVICRLGGEEFAILLYHTEAGGVQQRTDELLDILSKTLHVHQGTTMGPITISCGIASYPQHVDDPQALLGLADQALYSAKLAGRARSHVYA</sequence>
<feature type="transmembrane region" description="Helical" evidence="5">
    <location>
        <begin position="156"/>
        <end position="175"/>
    </location>
</feature>
<comment type="caution">
    <text evidence="7">The sequence shown here is derived from an EMBL/GenBank/DDBJ whole genome shotgun (WGS) entry which is preliminary data.</text>
</comment>
<dbReference type="InterPro" id="IPR029787">
    <property type="entry name" value="Nucleotide_cyclase"/>
</dbReference>
<dbReference type="InterPro" id="IPR050469">
    <property type="entry name" value="Diguanylate_Cyclase"/>
</dbReference>
<feature type="domain" description="GGDEF" evidence="6">
    <location>
        <begin position="420"/>
        <end position="553"/>
    </location>
</feature>
<dbReference type="InterPro" id="IPR043128">
    <property type="entry name" value="Rev_trsase/Diguanyl_cyclase"/>
</dbReference>
<dbReference type="Gene3D" id="3.30.70.270">
    <property type="match status" value="1"/>
</dbReference>
<protein>
    <recommendedName>
        <fullName evidence="2">diguanylate cyclase</fullName>
        <ecNumber evidence="2">2.7.7.65</ecNumber>
    </recommendedName>
</protein>
<evidence type="ECO:0000256" key="2">
    <source>
        <dbReference type="ARBA" id="ARBA00012528"/>
    </source>
</evidence>
<comment type="cofactor">
    <cofactor evidence="1">
        <name>Mg(2+)</name>
        <dbReference type="ChEBI" id="CHEBI:18420"/>
    </cofactor>
</comment>
<feature type="transmembrane region" description="Helical" evidence="5">
    <location>
        <begin position="187"/>
        <end position="208"/>
    </location>
</feature>
<dbReference type="FunFam" id="3.30.70.270:FF:000001">
    <property type="entry name" value="Diguanylate cyclase domain protein"/>
    <property type="match status" value="1"/>
</dbReference>
<feature type="transmembrane region" description="Helical" evidence="5">
    <location>
        <begin position="305"/>
        <end position="327"/>
    </location>
</feature>
<dbReference type="NCBIfam" id="TIGR00254">
    <property type="entry name" value="GGDEF"/>
    <property type="match status" value="1"/>
</dbReference>
<organism evidence="7 8">
    <name type="scientific">Halomonas halmophila</name>
    <dbReference type="NCBI Taxonomy" id="252"/>
    <lineage>
        <taxon>Bacteria</taxon>
        <taxon>Pseudomonadati</taxon>
        <taxon>Pseudomonadota</taxon>
        <taxon>Gammaproteobacteria</taxon>
        <taxon>Oceanospirillales</taxon>
        <taxon>Halomonadaceae</taxon>
        <taxon>Halomonas</taxon>
    </lineage>
</organism>
<dbReference type="Proteomes" id="UP000319812">
    <property type="component" value="Unassembled WGS sequence"/>
</dbReference>
<dbReference type="GO" id="GO:0052621">
    <property type="term" value="F:diguanylate cyclase activity"/>
    <property type="evidence" value="ECO:0007669"/>
    <property type="project" value="UniProtKB-EC"/>
</dbReference>
<proteinExistence type="predicted"/>
<dbReference type="PROSITE" id="PS50887">
    <property type="entry name" value="GGDEF"/>
    <property type="match status" value="1"/>
</dbReference>
<evidence type="ECO:0000256" key="3">
    <source>
        <dbReference type="ARBA" id="ARBA00034247"/>
    </source>
</evidence>
<keyword evidence="4" id="KW-0175">Coiled coil</keyword>
<dbReference type="PANTHER" id="PTHR45138:SF9">
    <property type="entry name" value="DIGUANYLATE CYCLASE DGCM-RELATED"/>
    <property type="match status" value="1"/>
</dbReference>
<feature type="transmembrane region" description="Helical" evidence="5">
    <location>
        <begin position="253"/>
        <end position="270"/>
    </location>
</feature>
<evidence type="ECO:0000256" key="4">
    <source>
        <dbReference type="SAM" id="Coils"/>
    </source>
</evidence>
<dbReference type="EMBL" id="BJOC01000019">
    <property type="protein sequence ID" value="GED22544.1"/>
    <property type="molecule type" value="Genomic_DNA"/>
</dbReference>
<feature type="coiled-coil region" evidence="4">
    <location>
        <begin position="354"/>
        <end position="385"/>
    </location>
</feature>
<evidence type="ECO:0000313" key="7">
    <source>
        <dbReference type="EMBL" id="GED22544.1"/>
    </source>
</evidence>
<feature type="transmembrane region" description="Helical" evidence="5">
    <location>
        <begin position="214"/>
        <end position="233"/>
    </location>
</feature>
<keyword evidence="5" id="KW-0472">Membrane</keyword>
<evidence type="ECO:0000256" key="5">
    <source>
        <dbReference type="SAM" id="Phobius"/>
    </source>
</evidence>
<keyword evidence="5" id="KW-0812">Transmembrane</keyword>
<dbReference type="AlphaFoldDB" id="A0A4Y4F3Y0"/>
<dbReference type="Pfam" id="PF00990">
    <property type="entry name" value="GGDEF"/>
    <property type="match status" value="1"/>
</dbReference>
<dbReference type="RefSeq" id="WP_246053845.1">
    <property type="nucleotide sequence ID" value="NZ_BJOC01000019.1"/>
</dbReference>
<feature type="transmembrane region" description="Helical" evidence="5">
    <location>
        <begin position="276"/>
        <end position="293"/>
    </location>
</feature>